<dbReference type="InterPro" id="IPR050260">
    <property type="entry name" value="FAD-bd_OxRdtase"/>
</dbReference>
<dbReference type="InterPro" id="IPR023753">
    <property type="entry name" value="FAD/NAD-binding_dom"/>
</dbReference>
<evidence type="ECO:0000256" key="2">
    <source>
        <dbReference type="ARBA" id="ARBA00006442"/>
    </source>
</evidence>
<feature type="compositionally biased region" description="Basic and acidic residues" evidence="5">
    <location>
        <begin position="13"/>
        <end position="22"/>
    </location>
</feature>
<dbReference type="Gene3D" id="3.50.50.60">
    <property type="entry name" value="FAD/NAD(P)-binding domain"/>
    <property type="match status" value="2"/>
</dbReference>
<accession>A0ABV8A188</accession>
<feature type="region of interest" description="Disordered" evidence="5">
    <location>
        <begin position="1"/>
        <end position="22"/>
    </location>
</feature>
<evidence type="ECO:0000313" key="9">
    <source>
        <dbReference type="Proteomes" id="UP001595617"/>
    </source>
</evidence>
<dbReference type="PANTHER" id="PTHR43429:SF3">
    <property type="entry name" value="NITRITE REDUCTASE [NAD(P)H]"/>
    <property type="match status" value="1"/>
</dbReference>
<evidence type="ECO:0000313" key="8">
    <source>
        <dbReference type="EMBL" id="MFC3853125.1"/>
    </source>
</evidence>
<comment type="caution">
    <text evidence="8">The sequence shown here is derived from an EMBL/GenBank/DDBJ whole genome shotgun (WGS) entry which is preliminary data.</text>
</comment>
<comment type="cofactor">
    <cofactor evidence="1">
        <name>FAD</name>
        <dbReference type="ChEBI" id="CHEBI:57692"/>
    </cofactor>
</comment>
<evidence type="ECO:0000256" key="5">
    <source>
        <dbReference type="SAM" id="MobiDB-lite"/>
    </source>
</evidence>
<comment type="similarity">
    <text evidence="2">Belongs to the FAD-dependent oxidoreductase family.</text>
</comment>
<feature type="domain" description="FAD/NAD(P)-binding" evidence="6">
    <location>
        <begin position="30"/>
        <end position="309"/>
    </location>
</feature>
<dbReference type="SUPFAM" id="SSF51905">
    <property type="entry name" value="FAD/NAD(P)-binding domain"/>
    <property type="match status" value="1"/>
</dbReference>
<dbReference type="PRINTS" id="PR00368">
    <property type="entry name" value="FADPNR"/>
</dbReference>
<keyword evidence="3" id="KW-0285">Flavoprotein</keyword>
<dbReference type="InterPro" id="IPR041575">
    <property type="entry name" value="Rubredoxin_C"/>
</dbReference>
<dbReference type="Proteomes" id="UP001595617">
    <property type="component" value="Unassembled WGS sequence"/>
</dbReference>
<protein>
    <submittedName>
        <fullName evidence="8">NAD(P)/FAD-dependent oxidoreductase</fullName>
    </submittedName>
</protein>
<sequence>MVKPNETVVQDMSPHEGNVRDDTISPHEHWVIVGHGMAAQRLLEELHDPLTHRKRQDVSITIISGEPVGGYNRIGLSDVLAGKRTLAELTPQQIHSQHLPNCQWLQGWVMAIDRTAQTVRLSDGGLLPYDRLILSTGSSALLPELPGINGQGIQAFRTAADTEGLMALPANASVIVVGGGLLGIEAAVGLAGRGVNVALVHRGAWLMNRQLDALSGDWLAEALTSRGIRVYLNSTVAEIARDEREDMQGVILQTGEQLDAAHAVFAMGVKPNVDLAQRAGVAVADGIEVDDQMITSDPAIYALGECVSHRGVQFGLVGPLYEQAAVLARVLVANRDHIACDARYEGTVVATHLKVSGVPVYSAGDIDPAQESLVWQDLPKRHYKRLFLKEGRLVGVVLYGDISDGGFYHDLIQQQVDIRAWREHLIFGAAHCTGNVERNNKPQAISQKPYSAAA</sequence>
<dbReference type="RefSeq" id="WP_380695982.1">
    <property type="nucleotide sequence ID" value="NZ_JBHRYR010000003.1"/>
</dbReference>
<name>A0ABV8A188_9GAMM</name>
<evidence type="ECO:0000259" key="7">
    <source>
        <dbReference type="Pfam" id="PF18267"/>
    </source>
</evidence>
<keyword evidence="4" id="KW-0274">FAD</keyword>
<feature type="domain" description="NADH-rubredoxin oxidoreductase C-terminal" evidence="7">
    <location>
        <begin position="350"/>
        <end position="415"/>
    </location>
</feature>
<organism evidence="8 9">
    <name type="scientific">Saccharospirillum mangrovi</name>
    <dbReference type="NCBI Taxonomy" id="2161747"/>
    <lineage>
        <taxon>Bacteria</taxon>
        <taxon>Pseudomonadati</taxon>
        <taxon>Pseudomonadota</taxon>
        <taxon>Gammaproteobacteria</taxon>
        <taxon>Oceanospirillales</taxon>
        <taxon>Saccharospirillaceae</taxon>
        <taxon>Saccharospirillum</taxon>
    </lineage>
</organism>
<gene>
    <name evidence="8" type="ORF">ACFOOG_09810</name>
</gene>
<evidence type="ECO:0000259" key="6">
    <source>
        <dbReference type="Pfam" id="PF07992"/>
    </source>
</evidence>
<dbReference type="Pfam" id="PF18267">
    <property type="entry name" value="Rubredoxin_C"/>
    <property type="match status" value="1"/>
</dbReference>
<dbReference type="EMBL" id="JBHRYR010000003">
    <property type="protein sequence ID" value="MFC3853125.1"/>
    <property type="molecule type" value="Genomic_DNA"/>
</dbReference>
<dbReference type="PRINTS" id="PR00411">
    <property type="entry name" value="PNDRDTASEI"/>
</dbReference>
<proteinExistence type="inferred from homology"/>
<evidence type="ECO:0000256" key="4">
    <source>
        <dbReference type="ARBA" id="ARBA00022827"/>
    </source>
</evidence>
<dbReference type="InterPro" id="IPR016156">
    <property type="entry name" value="FAD/NAD-linked_Rdtase_dimer_sf"/>
</dbReference>
<dbReference type="InterPro" id="IPR036188">
    <property type="entry name" value="FAD/NAD-bd_sf"/>
</dbReference>
<evidence type="ECO:0000256" key="3">
    <source>
        <dbReference type="ARBA" id="ARBA00022630"/>
    </source>
</evidence>
<dbReference type="Gene3D" id="3.30.390.30">
    <property type="match status" value="1"/>
</dbReference>
<dbReference type="PANTHER" id="PTHR43429">
    <property type="entry name" value="PYRIDINE NUCLEOTIDE-DISULFIDE OXIDOREDUCTASE DOMAIN-CONTAINING"/>
    <property type="match status" value="1"/>
</dbReference>
<evidence type="ECO:0000256" key="1">
    <source>
        <dbReference type="ARBA" id="ARBA00001974"/>
    </source>
</evidence>
<dbReference type="Pfam" id="PF07992">
    <property type="entry name" value="Pyr_redox_2"/>
    <property type="match status" value="1"/>
</dbReference>
<reference evidence="9" key="1">
    <citation type="journal article" date="2019" name="Int. J. Syst. Evol. Microbiol.">
        <title>The Global Catalogue of Microorganisms (GCM) 10K type strain sequencing project: providing services to taxonomists for standard genome sequencing and annotation.</title>
        <authorList>
            <consortium name="The Broad Institute Genomics Platform"/>
            <consortium name="The Broad Institute Genome Sequencing Center for Infectious Disease"/>
            <person name="Wu L."/>
            <person name="Ma J."/>
        </authorList>
    </citation>
    <scope>NUCLEOTIDE SEQUENCE [LARGE SCALE GENOMIC DNA]</scope>
    <source>
        <strain evidence="9">IBRC 10765</strain>
    </source>
</reference>
<keyword evidence="9" id="KW-1185">Reference proteome</keyword>